<organism evidence="2 3">
    <name type="scientific">Apiospora marii</name>
    <dbReference type="NCBI Taxonomy" id="335849"/>
    <lineage>
        <taxon>Eukaryota</taxon>
        <taxon>Fungi</taxon>
        <taxon>Dikarya</taxon>
        <taxon>Ascomycota</taxon>
        <taxon>Pezizomycotina</taxon>
        <taxon>Sordariomycetes</taxon>
        <taxon>Xylariomycetidae</taxon>
        <taxon>Amphisphaeriales</taxon>
        <taxon>Apiosporaceae</taxon>
        <taxon>Apiospora</taxon>
    </lineage>
</organism>
<proteinExistence type="predicted"/>
<dbReference type="InterPro" id="IPR053185">
    <property type="entry name" value="SET_domain_protein"/>
</dbReference>
<dbReference type="Proteomes" id="UP001396898">
    <property type="component" value="Unassembled WGS sequence"/>
</dbReference>
<comment type="caution">
    <text evidence="2">The sequence shown here is derived from an EMBL/GenBank/DDBJ whole genome shotgun (WGS) entry which is preliminary data.</text>
</comment>
<protein>
    <submittedName>
        <fullName evidence="2">SET domain-containing protein</fullName>
    </submittedName>
</protein>
<gene>
    <name evidence="2" type="ORF">PG991_013120</name>
</gene>
<evidence type="ECO:0000313" key="2">
    <source>
        <dbReference type="EMBL" id="KAK8000898.1"/>
    </source>
</evidence>
<dbReference type="PANTHER" id="PTHR47332">
    <property type="entry name" value="SET DOMAIN-CONTAINING PROTEIN 5"/>
    <property type="match status" value="1"/>
</dbReference>
<dbReference type="SUPFAM" id="SSF82199">
    <property type="entry name" value="SET domain"/>
    <property type="match status" value="1"/>
</dbReference>
<evidence type="ECO:0000313" key="3">
    <source>
        <dbReference type="Proteomes" id="UP001396898"/>
    </source>
</evidence>
<dbReference type="Gene3D" id="2.170.270.10">
    <property type="entry name" value="SET domain"/>
    <property type="match status" value="1"/>
</dbReference>
<dbReference type="PROSITE" id="PS50280">
    <property type="entry name" value="SET"/>
    <property type="match status" value="1"/>
</dbReference>
<evidence type="ECO:0000259" key="1">
    <source>
        <dbReference type="PROSITE" id="PS50280"/>
    </source>
</evidence>
<feature type="domain" description="SET" evidence="1">
    <location>
        <begin position="16"/>
        <end position="167"/>
    </location>
</feature>
<dbReference type="CDD" id="cd20071">
    <property type="entry name" value="SET_SMYD"/>
    <property type="match status" value="1"/>
</dbReference>
<dbReference type="InterPro" id="IPR001214">
    <property type="entry name" value="SET_dom"/>
</dbReference>
<reference evidence="2 3" key="1">
    <citation type="submission" date="2023-01" db="EMBL/GenBank/DDBJ databases">
        <title>Analysis of 21 Apiospora genomes using comparative genomics revels a genus with tremendous synthesis potential of carbohydrate active enzymes and secondary metabolites.</title>
        <authorList>
            <person name="Sorensen T."/>
        </authorList>
    </citation>
    <scope>NUCLEOTIDE SEQUENCE [LARGE SCALE GENOMIC DNA]</scope>
    <source>
        <strain evidence="2 3">CBS 20057</strain>
    </source>
</reference>
<name>A0ABR1R5A4_9PEZI</name>
<keyword evidence="3" id="KW-1185">Reference proteome</keyword>
<sequence>MASEKPYSHLRIPDGAPIELKPAGDKGWGMFATRDISRNECILEEKPLFYYSIHSLLHNPEPADEQILKALKELPHEDQLRFTSLQWNSSRPFTSLEDVFFVNQHMRPGEDGDKAAVLLLMSRFNHSCVPNAFTPHIGAVQGTERTASHMFAAVDIPAGAEITFAYSQALYYRPRASRQDILAAGGFECQCPACSHGENEQLVSDLRRTMLLRLRSLLKFEPTSLVVDPELRQAADQLEILHSSRFLYHLLIPCFLEAEGVLDAITMDAIFRDLELFADWFMEPYNAAVAKGALEQETLVAKVNFAWKLWGRTDVSDPVIAHELRRHDGMEDPEEEDCHPWSECNCDTYWDGQEAIARYSSEVD</sequence>
<accession>A0ABR1R5A4</accession>
<dbReference type="InterPro" id="IPR046341">
    <property type="entry name" value="SET_dom_sf"/>
</dbReference>
<dbReference type="SMART" id="SM00317">
    <property type="entry name" value="SET"/>
    <property type="match status" value="1"/>
</dbReference>
<dbReference type="Pfam" id="PF00856">
    <property type="entry name" value="SET"/>
    <property type="match status" value="1"/>
</dbReference>
<dbReference type="PANTHER" id="PTHR47332:SF4">
    <property type="entry name" value="SET DOMAIN-CONTAINING PROTEIN 5"/>
    <property type="match status" value="1"/>
</dbReference>
<dbReference type="EMBL" id="JAQQWI010000018">
    <property type="protein sequence ID" value="KAK8000898.1"/>
    <property type="molecule type" value="Genomic_DNA"/>
</dbReference>